<comment type="caution">
    <text evidence="2">The sequence shown here is derived from an EMBL/GenBank/DDBJ whole genome shotgun (WGS) entry which is preliminary data.</text>
</comment>
<protein>
    <submittedName>
        <fullName evidence="2">Uncharacterized protein</fullName>
    </submittedName>
</protein>
<organism evidence="2">
    <name type="scientific">Populus alba</name>
    <name type="common">White poplar</name>
    <dbReference type="NCBI Taxonomy" id="43335"/>
    <lineage>
        <taxon>Eukaryota</taxon>
        <taxon>Viridiplantae</taxon>
        <taxon>Streptophyta</taxon>
        <taxon>Embryophyta</taxon>
        <taxon>Tracheophyta</taxon>
        <taxon>Spermatophyta</taxon>
        <taxon>Magnoliopsida</taxon>
        <taxon>eudicotyledons</taxon>
        <taxon>Gunneridae</taxon>
        <taxon>Pentapetalae</taxon>
        <taxon>rosids</taxon>
        <taxon>fabids</taxon>
        <taxon>Malpighiales</taxon>
        <taxon>Salicaceae</taxon>
        <taxon>Saliceae</taxon>
        <taxon>Populus</taxon>
    </lineage>
</organism>
<gene>
    <name evidence="2" type="ORF">D5086_0000220270</name>
</gene>
<proteinExistence type="predicted"/>
<accession>A0A4V6A5N7</accession>
<evidence type="ECO:0000313" key="2">
    <source>
        <dbReference type="EMBL" id="TKR91745.1"/>
    </source>
</evidence>
<dbReference type="EMBL" id="RCHU01000759">
    <property type="protein sequence ID" value="TKR91745.1"/>
    <property type="molecule type" value="Genomic_DNA"/>
</dbReference>
<feature type="transmembrane region" description="Helical" evidence="1">
    <location>
        <begin position="166"/>
        <end position="186"/>
    </location>
</feature>
<keyword evidence="1" id="KW-0472">Membrane</keyword>
<feature type="transmembrane region" description="Helical" evidence="1">
    <location>
        <begin position="137"/>
        <end position="159"/>
    </location>
</feature>
<evidence type="ECO:0000256" key="1">
    <source>
        <dbReference type="SAM" id="Phobius"/>
    </source>
</evidence>
<dbReference type="AlphaFoldDB" id="A0A4V6A5N7"/>
<reference evidence="2" key="1">
    <citation type="submission" date="2018-10" db="EMBL/GenBank/DDBJ databases">
        <title>Population genomic analysis revealed the cold adaptation of white poplar.</title>
        <authorList>
            <person name="Liu Y.-J."/>
        </authorList>
    </citation>
    <scope>NUCLEOTIDE SEQUENCE [LARGE SCALE GENOMIC DNA]</scope>
    <source>
        <strain evidence="2">PAL-ZL1</strain>
    </source>
</reference>
<keyword evidence="1" id="KW-0812">Transmembrane</keyword>
<name>A0A4V6A5N7_POPAL</name>
<keyword evidence="1" id="KW-1133">Transmembrane helix</keyword>
<sequence>MEDMQEQNHEIVLQGQNNNGARNKEFDISASMAILVLIISPPDQSLQFISVFQMLITISSLSVGYDPNPMYMNMENNHVHLNSDSDEASPHVFEYFCSMHVADAPIDQGVPISSSSGHLLPLVLEAGAGEEEADCDAGAFICGFLVCSSPLLLTSCLGMKATAEPVLLPVSVFCVLGLSLCFGFLLSPPVAGFLPLFWVVF</sequence>